<sequence length="307" mass="32596">MATAAAVPAMAEDFPSDTVNVVTHAGPGGGSDITTRMMMRNTADHIDQDFQVVNRRGGSGAAALMYARGQEKDGHTVLLITQSHLFQIAQGKVPVEIDDIVGVARATLDPQIIAVPASSDIKDLKGLVAASKAKEGGLKWGTTFVGGIDHVAIHNFAKKADGMPYTIVPFKGGGDIVTNLVGANVDVASLNYAEGEAQFNAGELRPIAVLAEKRIDSLPDVPTAHEQGIDAEAATIRGFAVLKGVPEERVAILEEAIVKGMREPGFVEYLQSGGMTEESVVGREEWNAQIRRIYEESRVALEELGLL</sequence>
<dbReference type="SUPFAM" id="SSF53850">
    <property type="entry name" value="Periplasmic binding protein-like II"/>
    <property type="match status" value="1"/>
</dbReference>
<dbReference type="RefSeq" id="WP_213161574.1">
    <property type="nucleotide sequence ID" value="NZ_CP058214.1"/>
</dbReference>
<dbReference type="Proteomes" id="UP000593594">
    <property type="component" value="Chromosome"/>
</dbReference>
<accession>A0A7S8C6B7</accession>
<name>A0A7S8C6B7_9HYPH</name>
<dbReference type="CDD" id="cd07012">
    <property type="entry name" value="PBP2_Bug_TTT"/>
    <property type="match status" value="1"/>
</dbReference>
<gene>
    <name evidence="2" type="ORF">HW532_16805</name>
</gene>
<organism evidence="2 3">
    <name type="scientific">Kaustia mangrovi</name>
    <dbReference type="NCBI Taxonomy" id="2593653"/>
    <lineage>
        <taxon>Bacteria</taxon>
        <taxon>Pseudomonadati</taxon>
        <taxon>Pseudomonadota</taxon>
        <taxon>Alphaproteobacteria</taxon>
        <taxon>Hyphomicrobiales</taxon>
        <taxon>Parvibaculaceae</taxon>
        <taxon>Kaustia</taxon>
    </lineage>
</organism>
<dbReference type="InterPro" id="IPR005064">
    <property type="entry name" value="BUG"/>
</dbReference>
<evidence type="ECO:0000313" key="2">
    <source>
        <dbReference type="EMBL" id="QPC44208.1"/>
    </source>
</evidence>
<dbReference type="PANTHER" id="PTHR42928:SF3">
    <property type="entry name" value="UPF0065 PROTEIN YFLP"/>
    <property type="match status" value="1"/>
</dbReference>
<dbReference type="Gene3D" id="3.40.190.150">
    <property type="entry name" value="Bordetella uptake gene, domain 1"/>
    <property type="match status" value="1"/>
</dbReference>
<reference evidence="2 3" key="1">
    <citation type="submission" date="2020-06" db="EMBL/GenBank/DDBJ databases">
        <title>Genome sequence of 2 isolates from Red Sea Mangroves.</title>
        <authorList>
            <person name="Sefrji F."/>
            <person name="Michoud G."/>
            <person name="Merlino G."/>
            <person name="Daffonchio D."/>
        </authorList>
    </citation>
    <scope>NUCLEOTIDE SEQUENCE [LARGE SCALE GENOMIC DNA]</scope>
    <source>
        <strain evidence="2 3">R1DC25</strain>
    </source>
</reference>
<keyword evidence="3" id="KW-1185">Reference proteome</keyword>
<dbReference type="InterPro" id="IPR042100">
    <property type="entry name" value="Bug_dom1"/>
</dbReference>
<dbReference type="AlphaFoldDB" id="A0A7S8C6B7"/>
<proteinExistence type="inferred from homology"/>
<comment type="similarity">
    <text evidence="1">Belongs to the UPF0065 (bug) family.</text>
</comment>
<dbReference type="Pfam" id="PF03401">
    <property type="entry name" value="TctC"/>
    <property type="match status" value="1"/>
</dbReference>
<dbReference type="KEGG" id="kmn:HW532_16805"/>
<dbReference type="EMBL" id="CP058214">
    <property type="protein sequence ID" value="QPC44208.1"/>
    <property type="molecule type" value="Genomic_DNA"/>
</dbReference>
<dbReference type="Gene3D" id="3.40.190.10">
    <property type="entry name" value="Periplasmic binding protein-like II"/>
    <property type="match status" value="1"/>
</dbReference>
<dbReference type="PANTHER" id="PTHR42928">
    <property type="entry name" value="TRICARBOXYLATE-BINDING PROTEIN"/>
    <property type="match status" value="1"/>
</dbReference>
<evidence type="ECO:0000313" key="3">
    <source>
        <dbReference type="Proteomes" id="UP000593594"/>
    </source>
</evidence>
<evidence type="ECO:0000256" key="1">
    <source>
        <dbReference type="ARBA" id="ARBA00006987"/>
    </source>
</evidence>
<protein>
    <submittedName>
        <fullName evidence="2">Tripartite tricarboxylate transporter substrate binding protein</fullName>
    </submittedName>
</protein>
<dbReference type="PIRSF" id="PIRSF017082">
    <property type="entry name" value="YflP"/>
    <property type="match status" value="1"/>
</dbReference>